<comment type="caution">
    <text evidence="6">The sequence shown here is derived from an EMBL/GenBank/DDBJ whole genome shotgun (WGS) entry which is preliminary data.</text>
</comment>
<dbReference type="PANTHER" id="PTHR42792">
    <property type="entry name" value="FLAGELLIN"/>
    <property type="match status" value="1"/>
</dbReference>
<dbReference type="EMBL" id="JACHHB010000008">
    <property type="protein sequence ID" value="MBB5173761.1"/>
    <property type="molecule type" value="Genomic_DNA"/>
</dbReference>
<comment type="similarity">
    <text evidence="2">Belongs to the bacterial flagellin family.</text>
</comment>
<evidence type="ECO:0000259" key="5">
    <source>
        <dbReference type="Pfam" id="PF00700"/>
    </source>
</evidence>
<dbReference type="Pfam" id="PF00700">
    <property type="entry name" value="Flagellin_C"/>
    <property type="match status" value="1"/>
</dbReference>
<dbReference type="SUPFAM" id="SSF64518">
    <property type="entry name" value="Phase 1 flagellin"/>
    <property type="match status" value="1"/>
</dbReference>
<keyword evidence="3" id="KW-0975">Bacterial flagellum</keyword>
<dbReference type="NCBIfam" id="TIGR02550">
    <property type="entry name" value="flagell_flgL"/>
    <property type="match status" value="1"/>
</dbReference>
<sequence>MNGMRYRTEVAEAGQFKRNVSEVYNWMDNSDDALDEATNAMHRVRELGVQAANDSYEEGQRANIAKEVRQLREHLQSVANTQANGKYIFNGADTTTAPVDESLLDVGLDADGFQNQLEEMADEERDAGDFRYNITYDGGKYEMVEQNGDNEFTFARTDLPDGKQKELIFNKEEGTVTYEHTYLDEEGEEVTDREELPARQVVVSHEDAVSNNDTNVEIELLKGVNMPVNVDATNVFSSDFFGDIKRLENILEDENAETSEISAVLDNLDGQIDKIVDERAELGARYNRVEMMDERVQDQEIIAKRIMSDNEDADIAEVITNLQEQENVHRAALSSSSRIIQPTLMDFLN</sequence>
<dbReference type="Proteomes" id="UP000551878">
    <property type="component" value="Unassembled WGS sequence"/>
</dbReference>
<dbReference type="Pfam" id="PF00669">
    <property type="entry name" value="Flagellin_N"/>
    <property type="match status" value="1"/>
</dbReference>
<feature type="domain" description="Flagellin N-terminal" evidence="4">
    <location>
        <begin position="6"/>
        <end position="93"/>
    </location>
</feature>
<keyword evidence="6" id="KW-0969">Cilium</keyword>
<evidence type="ECO:0000313" key="6">
    <source>
        <dbReference type="EMBL" id="MBB5173761.1"/>
    </source>
</evidence>
<keyword evidence="6" id="KW-0282">Flagellum</keyword>
<dbReference type="AlphaFoldDB" id="A0A840QR08"/>
<gene>
    <name evidence="6" type="ORF">HNQ41_001951</name>
</gene>
<evidence type="ECO:0000256" key="3">
    <source>
        <dbReference type="ARBA" id="ARBA00023143"/>
    </source>
</evidence>
<keyword evidence="7" id="KW-1185">Reference proteome</keyword>
<evidence type="ECO:0000259" key="4">
    <source>
        <dbReference type="Pfam" id="PF00669"/>
    </source>
</evidence>
<evidence type="ECO:0000313" key="7">
    <source>
        <dbReference type="Proteomes" id="UP000551878"/>
    </source>
</evidence>
<dbReference type="GO" id="GO:0071973">
    <property type="term" value="P:bacterial-type flagellum-dependent cell motility"/>
    <property type="evidence" value="ECO:0007669"/>
    <property type="project" value="InterPro"/>
</dbReference>
<reference evidence="6 7" key="1">
    <citation type="submission" date="2020-08" db="EMBL/GenBank/DDBJ databases">
        <title>Genomic Encyclopedia of Type Strains, Phase IV (KMG-IV): sequencing the most valuable type-strain genomes for metagenomic binning, comparative biology and taxonomic classification.</title>
        <authorList>
            <person name="Goeker M."/>
        </authorList>
    </citation>
    <scope>NUCLEOTIDE SEQUENCE [LARGE SCALE GENOMIC DNA]</scope>
    <source>
        <strain evidence="6 7">DSM 24696</strain>
    </source>
</reference>
<dbReference type="InterPro" id="IPR046358">
    <property type="entry name" value="Flagellin_C"/>
</dbReference>
<dbReference type="GO" id="GO:0009424">
    <property type="term" value="C:bacterial-type flagellum hook"/>
    <property type="evidence" value="ECO:0007669"/>
    <property type="project" value="InterPro"/>
</dbReference>
<organism evidence="6 7">
    <name type="scientific">Texcoconibacillus texcoconensis</name>
    <dbReference type="NCBI Taxonomy" id="1095777"/>
    <lineage>
        <taxon>Bacteria</taxon>
        <taxon>Bacillati</taxon>
        <taxon>Bacillota</taxon>
        <taxon>Bacilli</taxon>
        <taxon>Bacillales</taxon>
        <taxon>Bacillaceae</taxon>
        <taxon>Texcoconibacillus</taxon>
    </lineage>
</organism>
<evidence type="ECO:0000256" key="2">
    <source>
        <dbReference type="ARBA" id="ARBA00005709"/>
    </source>
</evidence>
<dbReference type="PANTHER" id="PTHR42792:SF1">
    <property type="entry name" value="FLAGELLAR HOOK-ASSOCIATED PROTEIN 3"/>
    <property type="match status" value="1"/>
</dbReference>
<keyword evidence="6" id="KW-0966">Cell projection</keyword>
<dbReference type="GO" id="GO:0005198">
    <property type="term" value="F:structural molecule activity"/>
    <property type="evidence" value="ECO:0007669"/>
    <property type="project" value="InterPro"/>
</dbReference>
<feature type="domain" description="Flagellin C-terminal" evidence="5">
    <location>
        <begin position="265"/>
        <end position="341"/>
    </location>
</feature>
<proteinExistence type="inferred from homology"/>
<comment type="subcellular location">
    <subcellularLocation>
        <location evidence="1">Bacterial flagellum</location>
    </subcellularLocation>
</comment>
<evidence type="ECO:0000256" key="1">
    <source>
        <dbReference type="ARBA" id="ARBA00004365"/>
    </source>
</evidence>
<name>A0A840QR08_9BACI</name>
<accession>A0A840QR08</accession>
<protein>
    <submittedName>
        <fullName evidence="6">Flagellar hook-associated protein 3 FlgL</fullName>
    </submittedName>
</protein>
<dbReference type="InterPro" id="IPR001029">
    <property type="entry name" value="Flagellin_N"/>
</dbReference>
<dbReference type="Gene3D" id="1.20.1330.10">
    <property type="entry name" value="f41 fragment of flagellin, N-terminal domain"/>
    <property type="match status" value="1"/>
</dbReference>
<dbReference type="InterPro" id="IPR013384">
    <property type="entry name" value="Flagell_FlgL"/>
</dbReference>
<dbReference type="InterPro" id="IPR001492">
    <property type="entry name" value="Flagellin"/>
</dbReference>